<keyword evidence="3" id="KW-1185">Reference proteome</keyword>
<comment type="caution">
    <text evidence="2">The sequence shown here is derived from an EMBL/GenBank/DDBJ whole genome shotgun (WGS) entry which is preliminary data.</text>
</comment>
<evidence type="ECO:0000313" key="2">
    <source>
        <dbReference type="EMBL" id="MFC3155642.1"/>
    </source>
</evidence>
<dbReference type="EMBL" id="JBHRTL010000006">
    <property type="protein sequence ID" value="MFC3155642.1"/>
    <property type="molecule type" value="Genomic_DNA"/>
</dbReference>
<feature type="transmembrane region" description="Helical" evidence="1">
    <location>
        <begin position="133"/>
        <end position="153"/>
    </location>
</feature>
<feature type="transmembrane region" description="Helical" evidence="1">
    <location>
        <begin position="159"/>
        <end position="178"/>
    </location>
</feature>
<dbReference type="RefSeq" id="WP_382416448.1">
    <property type="nucleotide sequence ID" value="NZ_AP031500.1"/>
</dbReference>
<gene>
    <name evidence="2" type="ORF">ACFOEB_10560</name>
</gene>
<reference evidence="3" key="1">
    <citation type="journal article" date="2019" name="Int. J. Syst. Evol. Microbiol.">
        <title>The Global Catalogue of Microorganisms (GCM) 10K type strain sequencing project: providing services to taxonomists for standard genome sequencing and annotation.</title>
        <authorList>
            <consortium name="The Broad Institute Genomics Platform"/>
            <consortium name="The Broad Institute Genome Sequencing Center for Infectious Disease"/>
            <person name="Wu L."/>
            <person name="Ma J."/>
        </authorList>
    </citation>
    <scope>NUCLEOTIDE SEQUENCE [LARGE SCALE GENOMIC DNA]</scope>
    <source>
        <strain evidence="3">KCTC 52141</strain>
    </source>
</reference>
<proteinExistence type="predicted"/>
<accession>A0ABV7HPH1</accession>
<keyword evidence="1" id="KW-0472">Membrane</keyword>
<keyword evidence="1" id="KW-0812">Transmembrane</keyword>
<feature type="transmembrane region" description="Helical" evidence="1">
    <location>
        <begin position="190"/>
        <end position="211"/>
    </location>
</feature>
<evidence type="ECO:0000313" key="3">
    <source>
        <dbReference type="Proteomes" id="UP001595548"/>
    </source>
</evidence>
<keyword evidence="1" id="KW-1133">Transmembrane helix</keyword>
<organism evidence="2 3">
    <name type="scientific">Gilvimarinus japonicus</name>
    <dbReference type="NCBI Taxonomy" id="1796469"/>
    <lineage>
        <taxon>Bacteria</taxon>
        <taxon>Pseudomonadati</taxon>
        <taxon>Pseudomonadota</taxon>
        <taxon>Gammaproteobacteria</taxon>
        <taxon>Cellvibrionales</taxon>
        <taxon>Cellvibrionaceae</taxon>
        <taxon>Gilvimarinus</taxon>
    </lineage>
</organism>
<sequence>MFDTVFASFRWLGSLGAKFFRVAPGPTLFVIPATLVSQVSMLLASLLPLKVLILIGSDGVPRYLSQDFIQLDRDTLIISLCIATPAFYLLHLASERLIHWASNLGAKRLLAQSKKIVLFENQDDLAASSYRRYAGGLANTVFIACVWVALGFVFPSLCILVISYTVLCLLGIGLAYKVNSTLRQRIEDNLTSLVPILTAVGFLMAFLLLVVEFLSGAAQGFLFAIISVLLARQAFNRKKQLVAAIIALYTNRRKLNALFFKGHALTQADDQQMEFWTLFAPQAREGWLRELLIEQLSITPERLRINWHQTGVNDLVALEIEAHDSEDTLLGRYLIRLYGRTPSLLASHEATLLLDDTSEHLPALPLLATGQVGKWHCHILSLPSGFVSVNPIKHLKHYLTALWEYTPPEDLAARYARSHPMLWQRLDASVIERLYMAADNDDRPLVRELEERLPTMLATLKTLPLVVVNPSITVNTLLQNAEGELRVTYWGNWRLEPLGIGWPLGKKSLADLPRGLQRAGEQRPELKSVDAQAVVLAALLFKFDEMCNKQLYQDALALIPQLLEARCSKSALNASSQIDV</sequence>
<dbReference type="Proteomes" id="UP001595548">
    <property type="component" value="Unassembled WGS sequence"/>
</dbReference>
<evidence type="ECO:0000256" key="1">
    <source>
        <dbReference type="SAM" id="Phobius"/>
    </source>
</evidence>
<protein>
    <submittedName>
        <fullName evidence="2">Uncharacterized protein</fullName>
    </submittedName>
</protein>
<name>A0ABV7HPH1_9GAMM</name>